<evidence type="ECO:0000256" key="2">
    <source>
        <dbReference type="ARBA" id="ARBA00022737"/>
    </source>
</evidence>
<dbReference type="EMBL" id="JARBHA010000013">
    <property type="protein sequence ID" value="KAJ9685583.1"/>
    <property type="molecule type" value="Genomic_DNA"/>
</dbReference>
<dbReference type="Gene3D" id="3.40.50.300">
    <property type="entry name" value="P-loop containing nucleotide triphosphate hydrolases"/>
    <property type="match status" value="1"/>
</dbReference>
<dbReference type="Gene3D" id="1.20.5.4130">
    <property type="match status" value="1"/>
</dbReference>
<evidence type="ECO:0000256" key="5">
    <source>
        <dbReference type="ARBA" id="ARBA00022840"/>
    </source>
</evidence>
<evidence type="ECO:0000256" key="3">
    <source>
        <dbReference type="ARBA" id="ARBA00022741"/>
    </source>
</evidence>
<keyword evidence="11" id="KW-1185">Reference proteome</keyword>
<gene>
    <name evidence="10" type="ORF">PVL29_017570</name>
</gene>
<organism evidence="10 11">
    <name type="scientific">Vitis rotundifolia</name>
    <name type="common">Muscadine grape</name>
    <dbReference type="NCBI Taxonomy" id="103349"/>
    <lineage>
        <taxon>Eukaryota</taxon>
        <taxon>Viridiplantae</taxon>
        <taxon>Streptophyta</taxon>
        <taxon>Embryophyta</taxon>
        <taxon>Tracheophyta</taxon>
        <taxon>Spermatophyta</taxon>
        <taxon>Magnoliopsida</taxon>
        <taxon>eudicotyledons</taxon>
        <taxon>Gunneridae</taxon>
        <taxon>Pentapetalae</taxon>
        <taxon>rosids</taxon>
        <taxon>Vitales</taxon>
        <taxon>Vitaceae</taxon>
        <taxon>Viteae</taxon>
        <taxon>Vitis</taxon>
    </lineage>
</organism>
<dbReference type="Gene3D" id="1.10.8.430">
    <property type="entry name" value="Helical domain of apoptotic protease-activating factors"/>
    <property type="match status" value="1"/>
</dbReference>
<dbReference type="InterPro" id="IPR032675">
    <property type="entry name" value="LRR_dom_sf"/>
</dbReference>
<dbReference type="Gene3D" id="3.80.10.10">
    <property type="entry name" value="Ribonuclease Inhibitor"/>
    <property type="match status" value="3"/>
</dbReference>
<dbReference type="PRINTS" id="PR00364">
    <property type="entry name" value="DISEASERSIST"/>
</dbReference>
<evidence type="ECO:0000256" key="4">
    <source>
        <dbReference type="ARBA" id="ARBA00022821"/>
    </source>
</evidence>
<keyword evidence="2" id="KW-0677">Repeat</keyword>
<dbReference type="Pfam" id="PF00931">
    <property type="entry name" value="NB-ARC"/>
    <property type="match status" value="1"/>
</dbReference>
<evidence type="ECO:0000259" key="9">
    <source>
        <dbReference type="Pfam" id="PF25019"/>
    </source>
</evidence>
<dbReference type="InterPro" id="IPR002182">
    <property type="entry name" value="NB-ARC"/>
</dbReference>
<evidence type="ECO:0008006" key="12">
    <source>
        <dbReference type="Google" id="ProtNLM"/>
    </source>
</evidence>
<dbReference type="InterPro" id="IPR041118">
    <property type="entry name" value="Rx_N"/>
</dbReference>
<dbReference type="Pfam" id="PF23559">
    <property type="entry name" value="WHD_DRP"/>
    <property type="match status" value="1"/>
</dbReference>
<comment type="caution">
    <text evidence="10">The sequence shown here is derived from an EMBL/GenBank/DDBJ whole genome shotgun (WGS) entry which is preliminary data.</text>
</comment>
<evidence type="ECO:0000256" key="1">
    <source>
        <dbReference type="ARBA" id="ARBA00022614"/>
    </source>
</evidence>
<evidence type="ECO:0000259" key="7">
    <source>
        <dbReference type="Pfam" id="PF18052"/>
    </source>
</evidence>
<evidence type="ECO:0000313" key="10">
    <source>
        <dbReference type="EMBL" id="KAJ9685583.1"/>
    </source>
</evidence>
<dbReference type="InterPro" id="IPR042197">
    <property type="entry name" value="Apaf_helical"/>
</dbReference>
<keyword evidence="4" id="KW-0611">Plant defense</keyword>
<feature type="domain" description="R13L1/DRL21-like LRR repeat region" evidence="9">
    <location>
        <begin position="702"/>
        <end position="828"/>
    </location>
</feature>
<accession>A0AA39DHZ4</accession>
<feature type="domain" description="Disease resistance N-terminal" evidence="7">
    <location>
        <begin position="9"/>
        <end position="90"/>
    </location>
</feature>
<dbReference type="PANTHER" id="PTHR36766">
    <property type="entry name" value="PLANT BROAD-SPECTRUM MILDEW RESISTANCE PROTEIN RPW8"/>
    <property type="match status" value="1"/>
</dbReference>
<feature type="domain" description="NB-ARC" evidence="6">
    <location>
        <begin position="177"/>
        <end position="346"/>
    </location>
</feature>
<dbReference type="PANTHER" id="PTHR36766:SF51">
    <property type="entry name" value="DISEASE RESISTANCE RPP13-LIKE PROTEIN 1"/>
    <property type="match status" value="1"/>
</dbReference>
<reference evidence="10 11" key="1">
    <citation type="journal article" date="2023" name="BMC Biotechnol.">
        <title>Vitis rotundifolia cv Carlos genome sequencing.</title>
        <authorList>
            <person name="Huff M."/>
            <person name="Hulse-Kemp A."/>
            <person name="Scheffler B."/>
            <person name="Youngblood R."/>
            <person name="Simpson S."/>
            <person name="Babiker E."/>
            <person name="Staton M."/>
        </authorList>
    </citation>
    <scope>NUCLEOTIDE SEQUENCE [LARGE SCALE GENOMIC DNA]</scope>
    <source>
        <tissue evidence="10">Leaf</tissue>
    </source>
</reference>
<evidence type="ECO:0000313" key="11">
    <source>
        <dbReference type="Proteomes" id="UP001168098"/>
    </source>
</evidence>
<dbReference type="Proteomes" id="UP001168098">
    <property type="component" value="Unassembled WGS sequence"/>
</dbReference>
<keyword evidence="1" id="KW-0433">Leucine-rich repeat</keyword>
<dbReference type="GO" id="GO:0006952">
    <property type="term" value="P:defense response"/>
    <property type="evidence" value="ECO:0007669"/>
    <property type="project" value="UniProtKB-KW"/>
</dbReference>
<dbReference type="InterPro" id="IPR056789">
    <property type="entry name" value="LRR_R13L1-DRL21"/>
</dbReference>
<keyword evidence="5" id="KW-0067">ATP-binding</keyword>
<evidence type="ECO:0000259" key="6">
    <source>
        <dbReference type="Pfam" id="PF00931"/>
    </source>
</evidence>
<protein>
    <recommendedName>
        <fullName evidence="12">Disease resistance RPP13-like protein 1</fullName>
    </recommendedName>
</protein>
<dbReference type="Pfam" id="PF18052">
    <property type="entry name" value="Rx_N"/>
    <property type="match status" value="1"/>
</dbReference>
<name>A0AA39DHZ4_VITRO</name>
<evidence type="ECO:0000259" key="8">
    <source>
        <dbReference type="Pfam" id="PF23559"/>
    </source>
</evidence>
<dbReference type="InterPro" id="IPR036388">
    <property type="entry name" value="WH-like_DNA-bd_sf"/>
</dbReference>
<dbReference type="Pfam" id="PF25019">
    <property type="entry name" value="LRR_R13L1-DRL21"/>
    <property type="match status" value="1"/>
</dbReference>
<dbReference type="SUPFAM" id="SSF52540">
    <property type="entry name" value="P-loop containing nucleoside triphosphate hydrolases"/>
    <property type="match status" value="1"/>
</dbReference>
<dbReference type="GO" id="GO:0005524">
    <property type="term" value="F:ATP binding"/>
    <property type="evidence" value="ECO:0007669"/>
    <property type="project" value="UniProtKB-KW"/>
</dbReference>
<dbReference type="Gene3D" id="1.10.10.10">
    <property type="entry name" value="Winged helix-like DNA-binding domain superfamily/Winged helix DNA-binding domain"/>
    <property type="match status" value="1"/>
</dbReference>
<dbReference type="GO" id="GO:0051707">
    <property type="term" value="P:response to other organism"/>
    <property type="evidence" value="ECO:0007669"/>
    <property type="project" value="UniProtKB-ARBA"/>
</dbReference>
<keyword evidence="3" id="KW-0547">Nucleotide-binding</keyword>
<dbReference type="SUPFAM" id="SSF52058">
    <property type="entry name" value="L domain-like"/>
    <property type="match status" value="3"/>
</dbReference>
<dbReference type="InterPro" id="IPR058922">
    <property type="entry name" value="WHD_DRP"/>
</dbReference>
<proteinExistence type="predicted"/>
<sequence length="1357" mass="153740">MADIPVERVVNKLDSILELLQSGSDEPFYTQLEGWKEILVAISAVLEDAEERLVRERSVELWVLEVKGSIYNMEDILDELYEALRSKLKAKADQVITSKVLSLIPSCFSTIFNSNAVKVDAKIRSKIEMTTRGLEDLARMKHDFGIVDRRMLNSGWMSEARLHTNSLLDESGVFGLEKDSKAIINLLLSDDASEIFSVIPIVGMGGIGKTTLAQIVYNDRQVRCHFDLRAWVSVSYGFDVTMVTRSILELVRCGRFYDADNLNSAKIQLKEELSGEKFLIVFDGVWIEDCNIWDNICSPLRSGAPGSKLIVTTRSEGFASTIGSVPPYKLQAMSYEDSLSLFTWHALEGANFDAYPDLKLVGEKIVKKCDGLPLAVKELACLLYSRVDPREWVEILESKISDLARGTFILSCLRLSYRFLSRQLKQCFAYCSVFPKGYEFDKDDLVHLWMADGLLEQHRENWQMEDFGSYYFDELLSKSLLQRSSSNRPRFVLHGLMCELVQSIAGESCLNLYVDHFEDKYQLTSFLMARHMTFINHTDEVLKKIEALNIDIGHVRTFLALSMDGAPDSADCNLATKAEVPDGFLAKLKFTRALSFSGLKINMLPNLIGDLKFLRYLNLSFTLIKSLPETVSDLHYLQTLILIGCLYLTKLPSGMGNLSNLRHLDIRDTDQLQEMAPQMGNLKDLQTLPKFIVGKESKGLGIMELANLSQLRGKLSILALQNVGNTVDAAQGPLEDNRIEELVMAWSSDFGGPREKRDEIHVLDLLKPQSNLTKLTIEFYGGKKFSKWMGDPSLSKMVHLTLSNCRRCTSLPQIGQLPFLKDLHITGMDELKSVGSEFYGEIAPSVTPFPSLETLLLRDMPKWRYWSFPTPVVEVEAVFPCLRELTIRNCPRLIKLSSYLPPSLVNLFIFECSDLAIPLHKLASLGELNLVQCRKAHLSTEGGADHTFLNRDYFKQIPRVSCWEEFKQFLETIQHLEIHDCTTLPDDFRSLISLTDMRIEWCPELLSFPRTVFPPMLRRLIIDCCENLKWLPDGLLTYGNSSSSCLLEHLQIRNCPSLICFPKGDIRNSLKQLEIEKCADLESLPEGMMQDDSISPCSTCRLQVLKLYRCPSLRSFPAGKFPSTLKRLEIWDCMHLEGISEKMLQNNTSLECLDFWNYPNLKTLPGCLTSYLKSLHIGNCVNFEFQSHLMQSLLSVQSLCIRRCPGLKSFQEGDLSPSLTSLQIEDCKNLKSPLSEWSLHRLTSLTGLRIGGLFPDVVSFSVKQGFPLLPTTLTHLSIDRIQNLESLVSLGFQNLTSLKELRFTECLKLSSFLPSEGLPPTVSMLFIRNCPLLSRRYSKNGEDWGHISHISCIRMYD</sequence>
<dbReference type="InterPro" id="IPR027417">
    <property type="entry name" value="P-loop_NTPase"/>
</dbReference>
<dbReference type="GO" id="GO:0043531">
    <property type="term" value="F:ADP binding"/>
    <property type="evidence" value="ECO:0007669"/>
    <property type="project" value="InterPro"/>
</dbReference>
<feature type="domain" description="Disease resistance protein winged helix" evidence="8">
    <location>
        <begin position="433"/>
        <end position="501"/>
    </location>
</feature>